<dbReference type="Proteomes" id="UP000270296">
    <property type="component" value="Unassembled WGS sequence"/>
</dbReference>
<dbReference type="AlphaFoldDB" id="A0A183IIV3"/>
<reference evidence="1 2" key="2">
    <citation type="submission" date="2018-11" db="EMBL/GenBank/DDBJ databases">
        <authorList>
            <consortium name="Pathogen Informatics"/>
        </authorList>
    </citation>
    <scope>NUCLEOTIDE SEQUENCE [LARGE SCALE GENOMIC DNA]</scope>
</reference>
<keyword evidence="2" id="KW-1185">Reference proteome</keyword>
<protein>
    <submittedName>
        <fullName evidence="1 3">Uncharacterized protein</fullName>
    </submittedName>
</protein>
<gene>
    <name evidence="1" type="ORF">SBAD_LOCUS3549</name>
</gene>
<accession>A0A183IIV3</accession>
<dbReference type="WBParaSite" id="SBAD_0000371001-mRNA-1">
    <property type="protein sequence ID" value="SBAD_0000371001-mRNA-1"/>
    <property type="gene ID" value="SBAD_0000371001"/>
</dbReference>
<dbReference type="EMBL" id="UZAM01007809">
    <property type="protein sequence ID" value="VDP01532.1"/>
    <property type="molecule type" value="Genomic_DNA"/>
</dbReference>
<reference evidence="3" key="1">
    <citation type="submission" date="2016-06" db="UniProtKB">
        <authorList>
            <consortium name="WormBaseParasite"/>
        </authorList>
    </citation>
    <scope>IDENTIFICATION</scope>
</reference>
<evidence type="ECO:0000313" key="3">
    <source>
        <dbReference type="WBParaSite" id="SBAD_0000371001-mRNA-1"/>
    </source>
</evidence>
<proteinExistence type="predicted"/>
<evidence type="ECO:0000313" key="2">
    <source>
        <dbReference type="Proteomes" id="UP000270296"/>
    </source>
</evidence>
<organism evidence="3">
    <name type="scientific">Soboliphyme baturini</name>
    <dbReference type="NCBI Taxonomy" id="241478"/>
    <lineage>
        <taxon>Eukaryota</taxon>
        <taxon>Metazoa</taxon>
        <taxon>Ecdysozoa</taxon>
        <taxon>Nematoda</taxon>
        <taxon>Enoplea</taxon>
        <taxon>Dorylaimia</taxon>
        <taxon>Dioctophymatida</taxon>
        <taxon>Dioctophymatoidea</taxon>
        <taxon>Soboliphymatidae</taxon>
        <taxon>Soboliphyme</taxon>
    </lineage>
</organism>
<sequence length="260" mass="29587">MFSTVKCGGRLKSNEPLRRPKEYLTVRTNFFAKNVSVKCVYHQRLQVAREKEWLNVFCERKRLHGSVNGRLTLTTERAIERAISHTPMSSGYSTVFNTLRCEKPSGSPANVCAATAIAASSREIMPRWKRWNHGERESYCRTTTTLSRYGELWQEERKKARNVVSINGERVEHGVAGPNQSKRHCCSKRRRLCRGGGSAVVVFSLRVVTVRQILSPVNENGKNYAHQFRVTAHLPMTHYSVTIMTSCTIRRSEDEDVLGA</sequence>
<name>A0A183IIV3_9BILA</name>
<evidence type="ECO:0000313" key="1">
    <source>
        <dbReference type="EMBL" id="VDP01532.1"/>
    </source>
</evidence>